<feature type="domain" description="Spore protein YkvP/CgeB glycosyl transferase-like" evidence="1">
    <location>
        <begin position="193"/>
        <end position="324"/>
    </location>
</feature>
<dbReference type="Proteomes" id="UP000077381">
    <property type="component" value="Unassembled WGS sequence"/>
</dbReference>
<reference evidence="2 3" key="1">
    <citation type="submission" date="2015-12" db="EMBL/GenBank/DDBJ databases">
        <title>Genome sequence of Streptomyces sp. G25.</title>
        <authorList>
            <person name="Poehlein A."/>
            <person name="Roettig A."/>
            <person name="Hiessl S."/>
            <person name="Hauschild P."/>
            <person name="Schauer J."/>
            <person name="Madkour M.H."/>
            <person name="Al-Ansari A.M."/>
            <person name="Almakishah N.H."/>
            <person name="Steinbuechel A."/>
            <person name="Daniel R."/>
        </authorList>
    </citation>
    <scope>NUCLEOTIDE SEQUENCE [LARGE SCALE GENOMIC DNA]</scope>
    <source>
        <strain evidence="3">G25(2015)</strain>
    </source>
</reference>
<protein>
    <recommendedName>
        <fullName evidence="1">Spore protein YkvP/CgeB glycosyl transferase-like domain-containing protein</fullName>
    </recommendedName>
</protein>
<dbReference type="AlphaFoldDB" id="A0A177HG55"/>
<dbReference type="Pfam" id="PF13524">
    <property type="entry name" value="Glyco_trans_1_2"/>
    <property type="match status" value="1"/>
</dbReference>
<organism evidence="2 3">
    <name type="scientific">Streptomyces jeddahensis</name>
    <dbReference type="NCBI Taxonomy" id="1716141"/>
    <lineage>
        <taxon>Bacteria</taxon>
        <taxon>Bacillati</taxon>
        <taxon>Actinomycetota</taxon>
        <taxon>Actinomycetes</taxon>
        <taxon>Kitasatosporales</taxon>
        <taxon>Streptomycetaceae</taxon>
        <taxon>Streptomyces</taxon>
    </lineage>
</organism>
<dbReference type="EMBL" id="LOHS01000194">
    <property type="protein sequence ID" value="OAH09609.1"/>
    <property type="molecule type" value="Genomic_DNA"/>
</dbReference>
<evidence type="ECO:0000259" key="1">
    <source>
        <dbReference type="Pfam" id="PF13524"/>
    </source>
</evidence>
<keyword evidence="3" id="KW-1185">Reference proteome</keyword>
<comment type="caution">
    <text evidence="2">The sequence shown here is derived from an EMBL/GenBank/DDBJ whole genome shotgun (WGS) entry which is preliminary data.</text>
</comment>
<dbReference type="PATRIC" id="fig|1716141.3.peg.7476"/>
<evidence type="ECO:0000313" key="2">
    <source>
        <dbReference type="EMBL" id="OAH09609.1"/>
    </source>
</evidence>
<evidence type="ECO:0000313" key="3">
    <source>
        <dbReference type="Proteomes" id="UP000077381"/>
    </source>
</evidence>
<name>A0A177HG55_9ACTN</name>
<proteinExistence type="predicted"/>
<dbReference type="InterPro" id="IPR055259">
    <property type="entry name" value="YkvP/CgeB_Glyco_trans-like"/>
</dbReference>
<dbReference type="STRING" id="1716141.STSP_70650"/>
<gene>
    <name evidence="2" type="ORF">STSP_70650</name>
</gene>
<dbReference type="SUPFAM" id="SSF53756">
    <property type="entry name" value="UDP-Glycosyltransferase/glycogen phosphorylase"/>
    <property type="match status" value="1"/>
</dbReference>
<accession>A0A177HG55</accession>
<sequence>MAPPTVLHVTNDRVLDHNVSFGRGFAALCQEGLIRHHAVAPSADALRHGPARALRELADVAGEIRPDVMFVQPIGSLPWTDDYLAALLRRAGSPHTLFWEGDAICEDKARRSHRLVWYRASDTVCATGLGATRRVLSRFTRRSPRYVPNVVPGRLLTPAPIPPIAEAVHDAVQIGGLYLRFGLYEGVAGARERRRTVQGVRRLPGCRTAVYGTGWRGRGALGPLPYDAQVSTLRRARFSFSWSHFPGRLGEFSDRLPISMYAGRPHIGTRPGPVGWLPGRDQGLLLADSPAEAVALARELLGTDDATLDAMGRALHEWVRDRLTERNALLHMLGPILGLPAPPADPWDAITAMETQDRDGDRVHA</sequence>